<organism evidence="1 2">
    <name type="scientific">Anaerocolumna aminovalerica</name>
    <dbReference type="NCBI Taxonomy" id="1527"/>
    <lineage>
        <taxon>Bacteria</taxon>
        <taxon>Bacillati</taxon>
        <taxon>Bacillota</taxon>
        <taxon>Clostridia</taxon>
        <taxon>Lachnospirales</taxon>
        <taxon>Lachnospiraceae</taxon>
        <taxon>Anaerocolumna</taxon>
    </lineage>
</organism>
<name>A0A1I5J827_9FIRM</name>
<sequence>MITMTMTMTMIALIIRLNELYIRAIIKHMFAVNIDT</sequence>
<dbReference type="EMBL" id="FOWD01000071">
    <property type="protein sequence ID" value="SFO68733.1"/>
    <property type="molecule type" value="Genomic_DNA"/>
</dbReference>
<reference evidence="1 2" key="1">
    <citation type="submission" date="2016-10" db="EMBL/GenBank/DDBJ databases">
        <authorList>
            <person name="de Groot N.N."/>
        </authorList>
    </citation>
    <scope>NUCLEOTIDE SEQUENCE [LARGE SCALE GENOMIC DNA]</scope>
    <source>
        <strain evidence="1 2">DSM 1283</strain>
    </source>
</reference>
<evidence type="ECO:0000313" key="2">
    <source>
        <dbReference type="Proteomes" id="UP000198806"/>
    </source>
</evidence>
<keyword evidence="2" id="KW-1185">Reference proteome</keyword>
<accession>A0A1I5J827</accession>
<dbReference type="AlphaFoldDB" id="A0A1I5J827"/>
<evidence type="ECO:0000313" key="1">
    <source>
        <dbReference type="EMBL" id="SFO68733.1"/>
    </source>
</evidence>
<proteinExistence type="predicted"/>
<dbReference type="Proteomes" id="UP000198806">
    <property type="component" value="Unassembled WGS sequence"/>
</dbReference>
<gene>
    <name evidence="1" type="ORF">SAMN04489757_1716</name>
</gene>
<protein>
    <submittedName>
        <fullName evidence="1">Uncharacterized protein</fullName>
    </submittedName>
</protein>